<dbReference type="Pfam" id="PF13460">
    <property type="entry name" value="NAD_binding_10"/>
    <property type="match status" value="1"/>
</dbReference>
<keyword evidence="3" id="KW-1185">Reference proteome</keyword>
<dbReference type="InterPro" id="IPR016040">
    <property type="entry name" value="NAD(P)-bd_dom"/>
</dbReference>
<evidence type="ECO:0000313" key="2">
    <source>
        <dbReference type="EMBL" id="MFC6275331.1"/>
    </source>
</evidence>
<dbReference type="InterPro" id="IPR036291">
    <property type="entry name" value="NAD(P)-bd_dom_sf"/>
</dbReference>
<dbReference type="Gene3D" id="3.40.50.720">
    <property type="entry name" value="NAD(P)-binding Rossmann-like Domain"/>
    <property type="match status" value="1"/>
</dbReference>
<dbReference type="SUPFAM" id="SSF51735">
    <property type="entry name" value="NAD(P)-binding Rossmann-fold domains"/>
    <property type="match status" value="1"/>
</dbReference>
<evidence type="ECO:0000313" key="3">
    <source>
        <dbReference type="Proteomes" id="UP001596191"/>
    </source>
</evidence>
<reference evidence="3" key="1">
    <citation type="journal article" date="2019" name="Int. J. Syst. Evol. Microbiol.">
        <title>The Global Catalogue of Microorganisms (GCM) 10K type strain sequencing project: providing services to taxonomists for standard genome sequencing and annotation.</title>
        <authorList>
            <consortium name="The Broad Institute Genomics Platform"/>
            <consortium name="The Broad Institute Genome Sequencing Center for Infectious Disease"/>
            <person name="Wu L."/>
            <person name="Ma J."/>
        </authorList>
    </citation>
    <scope>NUCLEOTIDE SEQUENCE [LARGE SCALE GENOMIC DNA]</scope>
    <source>
        <strain evidence="3">CCM 8907</strain>
    </source>
</reference>
<organism evidence="2 3">
    <name type="scientific">Levilactobacillus tangyuanensis</name>
    <dbReference type="NCBI Taxonomy" id="2486021"/>
    <lineage>
        <taxon>Bacteria</taxon>
        <taxon>Bacillati</taxon>
        <taxon>Bacillota</taxon>
        <taxon>Bacilli</taxon>
        <taxon>Lactobacillales</taxon>
        <taxon>Lactobacillaceae</taxon>
        <taxon>Levilactobacillus</taxon>
    </lineage>
</organism>
<gene>
    <name evidence="2" type="ORF">ACFQET_07365</name>
</gene>
<accession>A0ABW1TNB7</accession>
<name>A0ABW1TNB7_9LACO</name>
<dbReference type="PANTHER" id="PTHR43355">
    <property type="entry name" value="FLAVIN REDUCTASE (NADPH)"/>
    <property type="match status" value="1"/>
</dbReference>
<dbReference type="Proteomes" id="UP001596191">
    <property type="component" value="Unassembled WGS sequence"/>
</dbReference>
<sequence length="223" mass="24724">MIIGAYGRLGQRVMHVALKRGHQIIGIAHHQHANLASPAVIIKDMLDLTAADLTSVDAVVDAVGAWTPATERIHYEGLAHVVSLLRGTAIHYLKVGATSTLFIDADHTHTLQELPRYYPDYMQDLCNAHAEGLATLQSYQDVNWTYVTPTYNFDPAGNSTGTYQVAGEEFHPAHSQNPDEGHNDYITYADYAKGILDIIEGNLYPRQQITLFTGDNPHPTQRY</sequence>
<feature type="domain" description="NAD(P)-binding" evidence="1">
    <location>
        <begin position="4"/>
        <end position="167"/>
    </location>
</feature>
<evidence type="ECO:0000259" key="1">
    <source>
        <dbReference type="Pfam" id="PF13460"/>
    </source>
</evidence>
<dbReference type="RefSeq" id="WP_225417692.1">
    <property type="nucleotide sequence ID" value="NZ_JBHSSJ010000008.1"/>
</dbReference>
<proteinExistence type="predicted"/>
<comment type="caution">
    <text evidence="2">The sequence shown here is derived from an EMBL/GenBank/DDBJ whole genome shotgun (WGS) entry which is preliminary data.</text>
</comment>
<dbReference type="InterPro" id="IPR051606">
    <property type="entry name" value="Polyketide_Oxido-like"/>
</dbReference>
<dbReference type="EMBL" id="JBHSSJ010000008">
    <property type="protein sequence ID" value="MFC6275331.1"/>
    <property type="molecule type" value="Genomic_DNA"/>
</dbReference>
<protein>
    <submittedName>
        <fullName evidence="2">NAD(P)-dependent oxidoreductase</fullName>
    </submittedName>
</protein>
<dbReference type="PANTHER" id="PTHR43355:SF2">
    <property type="entry name" value="FLAVIN REDUCTASE (NADPH)"/>
    <property type="match status" value="1"/>
</dbReference>